<proteinExistence type="predicted"/>
<protein>
    <submittedName>
        <fullName evidence="1">4Fe-4S iron-sulfur binding protein</fullName>
    </submittedName>
</protein>
<comment type="caution">
    <text evidence="1">The sequence shown here is derived from an EMBL/GenBank/DDBJ whole genome shotgun (WGS) entry which is preliminary data.</text>
</comment>
<reference evidence="1 2" key="1">
    <citation type="submission" date="2024-06" db="EMBL/GenBank/DDBJ databases">
        <title>Complete genome of Phlyctema vagabunda strain 19-DSS-EL-015.</title>
        <authorList>
            <person name="Fiorenzani C."/>
        </authorList>
    </citation>
    <scope>NUCLEOTIDE SEQUENCE [LARGE SCALE GENOMIC DNA]</scope>
    <source>
        <strain evidence="1 2">19-DSS-EL-015</strain>
    </source>
</reference>
<dbReference type="EMBL" id="JBFCZG010000008">
    <property type="protein sequence ID" value="KAL3419519.1"/>
    <property type="molecule type" value="Genomic_DNA"/>
</dbReference>
<accession>A0ABR4P8B3</accession>
<evidence type="ECO:0000313" key="2">
    <source>
        <dbReference type="Proteomes" id="UP001629113"/>
    </source>
</evidence>
<organism evidence="1 2">
    <name type="scientific">Phlyctema vagabunda</name>
    <dbReference type="NCBI Taxonomy" id="108571"/>
    <lineage>
        <taxon>Eukaryota</taxon>
        <taxon>Fungi</taxon>
        <taxon>Dikarya</taxon>
        <taxon>Ascomycota</taxon>
        <taxon>Pezizomycotina</taxon>
        <taxon>Leotiomycetes</taxon>
        <taxon>Helotiales</taxon>
        <taxon>Dermateaceae</taxon>
        <taxon>Phlyctema</taxon>
    </lineage>
</organism>
<sequence>MTTTVQDDAFDLYDLRVEVVCPAGEKVICGAKEGDHFTLHGEMLYLPPDQGISIYSLSAVLPLLAAKQRMTHKNDWISTDALVACPDPNCKSQLRITRTGIRTFRHGETTVVGLEGN</sequence>
<keyword evidence="2" id="KW-1185">Reference proteome</keyword>
<dbReference type="InterPro" id="IPR023811">
    <property type="entry name" value="CHP04076"/>
</dbReference>
<evidence type="ECO:0000313" key="1">
    <source>
        <dbReference type="EMBL" id="KAL3419519.1"/>
    </source>
</evidence>
<dbReference type="Proteomes" id="UP001629113">
    <property type="component" value="Unassembled WGS sequence"/>
</dbReference>
<gene>
    <name evidence="1" type="ORF">PVAG01_09741</name>
</gene>
<name>A0ABR4P8B3_9HELO</name>
<dbReference type="NCBIfam" id="TIGR04076">
    <property type="entry name" value="TIGR04076 family protein"/>
    <property type="match status" value="1"/>
</dbReference>